<dbReference type="STRING" id="762903.Pedsa_2528"/>
<dbReference type="PROSITE" id="PS50110">
    <property type="entry name" value="RESPONSE_REGULATORY"/>
    <property type="match status" value="1"/>
</dbReference>
<dbReference type="AlphaFoldDB" id="F0S4Q5"/>
<proteinExistence type="predicted"/>
<gene>
    <name evidence="3" type="ordered locus">Pedsa_2528</name>
</gene>
<evidence type="ECO:0000313" key="3">
    <source>
        <dbReference type="EMBL" id="ADY53073.1"/>
    </source>
</evidence>
<dbReference type="PANTHER" id="PTHR44520:SF2">
    <property type="entry name" value="RESPONSE REGULATOR RCP1"/>
    <property type="match status" value="1"/>
</dbReference>
<dbReference type="SMART" id="SM00448">
    <property type="entry name" value="REC"/>
    <property type="match status" value="1"/>
</dbReference>
<dbReference type="PANTHER" id="PTHR44520">
    <property type="entry name" value="RESPONSE REGULATOR RCP1-RELATED"/>
    <property type="match status" value="1"/>
</dbReference>
<dbReference type="EMBL" id="CP002545">
    <property type="protein sequence ID" value="ADY53073.1"/>
    <property type="molecule type" value="Genomic_DNA"/>
</dbReference>
<evidence type="ECO:0000256" key="1">
    <source>
        <dbReference type="PROSITE-ProRule" id="PRU00169"/>
    </source>
</evidence>
<reference evidence="3 4" key="1">
    <citation type="journal article" date="2011" name="Stand. Genomic Sci.">
        <title>Complete genome sequence of the gliding, heparinolytic Pedobacter saltans type strain (113).</title>
        <authorList>
            <person name="Liolios K."/>
            <person name="Sikorski J."/>
            <person name="Lu M."/>
            <person name="Nolan M."/>
            <person name="Lapidus A."/>
            <person name="Lucas S."/>
            <person name="Hammon N."/>
            <person name="Deshpande S."/>
            <person name="Cheng J.F."/>
            <person name="Tapia R."/>
            <person name="Han C."/>
            <person name="Goodwin L."/>
            <person name="Pitluck S."/>
            <person name="Huntemann M."/>
            <person name="Ivanova N."/>
            <person name="Pagani I."/>
            <person name="Mavromatis K."/>
            <person name="Ovchinikova G."/>
            <person name="Pati A."/>
            <person name="Chen A."/>
            <person name="Palaniappan K."/>
            <person name="Land M."/>
            <person name="Hauser L."/>
            <person name="Brambilla E.M."/>
            <person name="Kotsyurbenko O."/>
            <person name="Rohde M."/>
            <person name="Tindall B.J."/>
            <person name="Abt B."/>
            <person name="Goker M."/>
            <person name="Detter J.C."/>
            <person name="Woyke T."/>
            <person name="Bristow J."/>
            <person name="Eisen J.A."/>
            <person name="Markowitz V."/>
            <person name="Hugenholtz P."/>
            <person name="Klenk H.P."/>
            <person name="Kyrpides N.C."/>
        </authorList>
    </citation>
    <scope>NUCLEOTIDE SEQUENCE [LARGE SCALE GENOMIC DNA]</scope>
    <source>
        <strain evidence="4">ATCC 51119 / DSM 12145 / JCM 21818 / LMG 10337 / NBRC 100064 / NCIMB 13643</strain>
    </source>
</reference>
<dbReference type="Gene3D" id="3.40.50.2300">
    <property type="match status" value="1"/>
</dbReference>
<dbReference type="RefSeq" id="WP_013633558.1">
    <property type="nucleotide sequence ID" value="NC_015177.1"/>
</dbReference>
<dbReference type="eggNOG" id="COG3437">
    <property type="taxonomic scope" value="Bacteria"/>
</dbReference>
<sequence>MRTKIESAFIIDDDDIYIFGIKKLIQIKKLCEDLHSFSNGYEALQKLEELRNANQAFPEIILLDINMPIMTGWEFIEHFRNFENDLKTHTKIYMVSSSIDPEDIDRADKLKEIEKYIIKPIDLDTLIEIFTI</sequence>
<dbReference type="KEGG" id="psn:Pedsa_2528"/>
<keyword evidence="1" id="KW-0597">Phosphoprotein</keyword>
<dbReference type="SUPFAM" id="SSF52172">
    <property type="entry name" value="CheY-like"/>
    <property type="match status" value="1"/>
</dbReference>
<dbReference type="Proteomes" id="UP000000310">
    <property type="component" value="Chromosome"/>
</dbReference>
<evidence type="ECO:0000259" key="2">
    <source>
        <dbReference type="PROSITE" id="PS50110"/>
    </source>
</evidence>
<dbReference type="Pfam" id="PF00072">
    <property type="entry name" value="Response_reg"/>
    <property type="match status" value="1"/>
</dbReference>
<dbReference type="GO" id="GO:0000160">
    <property type="term" value="P:phosphorelay signal transduction system"/>
    <property type="evidence" value="ECO:0007669"/>
    <property type="project" value="InterPro"/>
</dbReference>
<organism evidence="3 4">
    <name type="scientific">Pseudopedobacter saltans (strain ATCC 51119 / DSM 12145 / JCM 21818 / CCUG 39354 / LMG 10337 / NBRC 100064 / NCIMB 13643)</name>
    <name type="common">Pedobacter saltans</name>
    <dbReference type="NCBI Taxonomy" id="762903"/>
    <lineage>
        <taxon>Bacteria</taxon>
        <taxon>Pseudomonadati</taxon>
        <taxon>Bacteroidota</taxon>
        <taxon>Sphingobacteriia</taxon>
        <taxon>Sphingobacteriales</taxon>
        <taxon>Sphingobacteriaceae</taxon>
        <taxon>Pseudopedobacter</taxon>
    </lineage>
</organism>
<dbReference type="OrthoDB" id="1121174at2"/>
<accession>F0S4Q5</accession>
<reference evidence="4" key="2">
    <citation type="submission" date="2011-02" db="EMBL/GenBank/DDBJ databases">
        <title>The complete genome of Pedobacter saltans DSM 12145.</title>
        <authorList>
            <consortium name="US DOE Joint Genome Institute (JGI-PGF)"/>
            <person name="Lucas S."/>
            <person name="Copeland A."/>
            <person name="Lapidus A."/>
            <person name="Bruce D."/>
            <person name="Goodwin L."/>
            <person name="Pitluck S."/>
            <person name="Kyrpides N."/>
            <person name="Mavromatis K."/>
            <person name="Pagani I."/>
            <person name="Ivanova N."/>
            <person name="Ovchinnikova G."/>
            <person name="Lu M."/>
            <person name="Detter J.C."/>
            <person name="Han C."/>
            <person name="Land M."/>
            <person name="Hauser L."/>
            <person name="Markowitz V."/>
            <person name="Cheng J.-F."/>
            <person name="Hugenholtz P."/>
            <person name="Woyke T."/>
            <person name="Wu D."/>
            <person name="Tindall B."/>
            <person name="Pomrenke H.G."/>
            <person name="Brambilla E."/>
            <person name="Klenk H.-P."/>
            <person name="Eisen J.A."/>
        </authorList>
    </citation>
    <scope>NUCLEOTIDE SEQUENCE [LARGE SCALE GENOMIC DNA]</scope>
    <source>
        <strain evidence="4">ATCC 51119 / DSM 12145 / JCM 21818 / LMG 10337 / NBRC 100064 / NCIMB 13643</strain>
    </source>
</reference>
<dbReference type="HOGENOM" id="CLU_000445_69_17_10"/>
<feature type="domain" description="Response regulatory" evidence="2">
    <location>
        <begin position="7"/>
        <end position="132"/>
    </location>
</feature>
<dbReference type="InterPro" id="IPR052893">
    <property type="entry name" value="TCS_response_regulator"/>
</dbReference>
<keyword evidence="4" id="KW-1185">Reference proteome</keyword>
<name>F0S4Q5_PSESL</name>
<protein>
    <submittedName>
        <fullName evidence="3">Response regulator receiver protein</fullName>
    </submittedName>
</protein>
<feature type="modified residue" description="4-aspartylphosphate" evidence="1">
    <location>
        <position position="64"/>
    </location>
</feature>
<evidence type="ECO:0000313" key="4">
    <source>
        <dbReference type="Proteomes" id="UP000000310"/>
    </source>
</evidence>
<dbReference type="InterPro" id="IPR001789">
    <property type="entry name" value="Sig_transdc_resp-reg_receiver"/>
</dbReference>
<dbReference type="InterPro" id="IPR011006">
    <property type="entry name" value="CheY-like_superfamily"/>
</dbReference>